<evidence type="ECO:0000313" key="3">
    <source>
        <dbReference type="Proteomes" id="UP000807504"/>
    </source>
</evidence>
<keyword evidence="3" id="KW-1185">Reference proteome</keyword>
<protein>
    <submittedName>
        <fullName evidence="2">Uncharacterized protein</fullName>
    </submittedName>
</protein>
<organism evidence="2 3">
    <name type="scientific">Argiope bruennichi</name>
    <name type="common">Wasp spider</name>
    <name type="synonym">Aranea bruennichi</name>
    <dbReference type="NCBI Taxonomy" id="94029"/>
    <lineage>
        <taxon>Eukaryota</taxon>
        <taxon>Metazoa</taxon>
        <taxon>Ecdysozoa</taxon>
        <taxon>Arthropoda</taxon>
        <taxon>Chelicerata</taxon>
        <taxon>Arachnida</taxon>
        <taxon>Araneae</taxon>
        <taxon>Araneomorphae</taxon>
        <taxon>Entelegynae</taxon>
        <taxon>Araneoidea</taxon>
        <taxon>Araneidae</taxon>
        <taxon>Argiope</taxon>
    </lineage>
</organism>
<dbReference type="AlphaFoldDB" id="A0A8T0FNF0"/>
<reference evidence="2" key="2">
    <citation type="submission" date="2020-06" db="EMBL/GenBank/DDBJ databases">
        <authorList>
            <person name="Sheffer M."/>
        </authorList>
    </citation>
    <scope>NUCLEOTIDE SEQUENCE</scope>
</reference>
<accession>A0A8T0FNF0</accession>
<reference evidence="2" key="1">
    <citation type="journal article" date="2020" name="bioRxiv">
        <title>Chromosome-level reference genome of the European wasp spider Argiope bruennichi: a resource for studies on range expansion and evolutionary adaptation.</title>
        <authorList>
            <person name="Sheffer M.M."/>
            <person name="Hoppe A."/>
            <person name="Krehenwinkel H."/>
            <person name="Uhl G."/>
            <person name="Kuss A.W."/>
            <person name="Jensen L."/>
            <person name="Jensen C."/>
            <person name="Gillespie R.G."/>
            <person name="Hoff K.J."/>
            <person name="Prost S."/>
        </authorList>
    </citation>
    <scope>NUCLEOTIDE SEQUENCE</scope>
</reference>
<dbReference type="Proteomes" id="UP000807504">
    <property type="component" value="Unassembled WGS sequence"/>
</dbReference>
<feature type="compositionally biased region" description="Basic and acidic residues" evidence="1">
    <location>
        <begin position="71"/>
        <end position="83"/>
    </location>
</feature>
<evidence type="ECO:0000256" key="1">
    <source>
        <dbReference type="SAM" id="MobiDB-lite"/>
    </source>
</evidence>
<name>A0A8T0FNF0_ARGBR</name>
<comment type="caution">
    <text evidence="2">The sequence shown here is derived from an EMBL/GenBank/DDBJ whole genome shotgun (WGS) entry which is preliminary data.</text>
</comment>
<evidence type="ECO:0000313" key="2">
    <source>
        <dbReference type="EMBL" id="KAF8792601.1"/>
    </source>
</evidence>
<feature type="region of interest" description="Disordered" evidence="1">
    <location>
        <begin position="30"/>
        <end position="130"/>
    </location>
</feature>
<dbReference type="EMBL" id="JABXBU010000003">
    <property type="protein sequence ID" value="KAF8792601.1"/>
    <property type="molecule type" value="Genomic_DNA"/>
</dbReference>
<gene>
    <name evidence="2" type="ORF">HNY73_004175</name>
</gene>
<proteinExistence type="predicted"/>
<sequence>MSFFPCISSHGLLKGTSSLTLFFWSVAGKGRRTPQGEKIEDGLKQHGEGGGEENDGSKGRTGETAPPRIKNGLEARAEKKKYDWAGGAGKKKDRVVDGRLGGPVNTRGRAKTRMSQRGKEEHAQEGNGEV</sequence>
<feature type="compositionally biased region" description="Basic and acidic residues" evidence="1">
    <location>
        <begin position="34"/>
        <end position="61"/>
    </location>
</feature>